<dbReference type="STRING" id="1121416.SAMN02745220_03341"/>
<dbReference type="SUPFAM" id="SSF55781">
    <property type="entry name" value="GAF domain-like"/>
    <property type="match status" value="1"/>
</dbReference>
<dbReference type="GO" id="GO:0016301">
    <property type="term" value="F:kinase activity"/>
    <property type="evidence" value="ECO:0007669"/>
    <property type="project" value="UniProtKB-KW"/>
</dbReference>
<dbReference type="SUPFAM" id="SSF55073">
    <property type="entry name" value="Nucleotide cyclase"/>
    <property type="match status" value="1"/>
</dbReference>
<dbReference type="GO" id="GO:0006171">
    <property type="term" value="P:cAMP biosynthetic process"/>
    <property type="evidence" value="ECO:0007669"/>
    <property type="project" value="TreeGrafter"/>
</dbReference>
<dbReference type="InterPro" id="IPR003018">
    <property type="entry name" value="GAF"/>
</dbReference>
<protein>
    <submittedName>
        <fullName evidence="6">Adenylate cyclase</fullName>
    </submittedName>
</protein>
<dbReference type="GO" id="GO:0004016">
    <property type="term" value="F:adenylate cyclase activity"/>
    <property type="evidence" value="ECO:0007669"/>
    <property type="project" value="UniProtKB-ARBA"/>
</dbReference>
<evidence type="ECO:0000259" key="5">
    <source>
        <dbReference type="PROSITE" id="PS50125"/>
    </source>
</evidence>
<dbReference type="PANTHER" id="PTHR43081">
    <property type="entry name" value="ADENYLATE CYCLASE, TERMINAL-DIFFERENTIATION SPECIFIC-RELATED"/>
    <property type="match status" value="1"/>
</dbReference>
<dbReference type="InterPro" id="IPR001789">
    <property type="entry name" value="Sig_transdc_resp-reg_receiver"/>
</dbReference>
<dbReference type="Gene3D" id="3.30.450.40">
    <property type="match status" value="1"/>
</dbReference>
<comment type="caution">
    <text evidence="3">Lacks conserved residue(s) required for the propagation of feature annotation.</text>
</comment>
<dbReference type="InterPro" id="IPR050697">
    <property type="entry name" value="Adenylyl/Guanylyl_Cyclase_3/4"/>
</dbReference>
<dbReference type="Gene3D" id="3.40.50.2300">
    <property type="match status" value="1"/>
</dbReference>
<keyword evidence="2" id="KW-0418">Kinase</keyword>
<dbReference type="PROSITE" id="PS50125">
    <property type="entry name" value="GUANYLATE_CYCLASE_2"/>
    <property type="match status" value="1"/>
</dbReference>
<proteinExistence type="predicted"/>
<dbReference type="InterPro" id="IPR029016">
    <property type="entry name" value="GAF-like_dom_sf"/>
</dbReference>
<dbReference type="GO" id="GO:0000160">
    <property type="term" value="P:phosphorelay signal transduction system"/>
    <property type="evidence" value="ECO:0007669"/>
    <property type="project" value="InterPro"/>
</dbReference>
<organism evidence="6 7">
    <name type="scientific">Desulfopila aestuarii DSM 18488</name>
    <dbReference type="NCBI Taxonomy" id="1121416"/>
    <lineage>
        <taxon>Bacteria</taxon>
        <taxon>Pseudomonadati</taxon>
        <taxon>Thermodesulfobacteriota</taxon>
        <taxon>Desulfobulbia</taxon>
        <taxon>Desulfobulbales</taxon>
        <taxon>Desulfocapsaceae</taxon>
        <taxon>Desulfopila</taxon>
    </lineage>
</organism>
<dbReference type="SMART" id="SM00065">
    <property type="entry name" value="GAF"/>
    <property type="match status" value="1"/>
</dbReference>
<dbReference type="CDD" id="cd00156">
    <property type="entry name" value="REC"/>
    <property type="match status" value="1"/>
</dbReference>
<dbReference type="PROSITE" id="PS50110">
    <property type="entry name" value="RESPONSE_REGULATORY"/>
    <property type="match status" value="1"/>
</dbReference>
<dbReference type="RefSeq" id="WP_073614802.1">
    <property type="nucleotide sequence ID" value="NZ_FRFE01000017.1"/>
</dbReference>
<dbReference type="Pfam" id="PF13185">
    <property type="entry name" value="GAF_2"/>
    <property type="match status" value="1"/>
</dbReference>
<dbReference type="SMART" id="SM00044">
    <property type="entry name" value="CYCc"/>
    <property type="match status" value="1"/>
</dbReference>
<dbReference type="EMBL" id="FRFE01000017">
    <property type="protein sequence ID" value="SHO50263.1"/>
    <property type="molecule type" value="Genomic_DNA"/>
</dbReference>
<accession>A0A1M7YCC3</accession>
<feature type="domain" description="Response regulatory" evidence="4">
    <location>
        <begin position="5"/>
        <end position="119"/>
    </location>
</feature>
<dbReference type="InterPro" id="IPR001054">
    <property type="entry name" value="A/G_cyclase"/>
</dbReference>
<reference evidence="6 7" key="1">
    <citation type="submission" date="2016-12" db="EMBL/GenBank/DDBJ databases">
        <authorList>
            <person name="Song W.-J."/>
            <person name="Kurnit D.M."/>
        </authorList>
    </citation>
    <scope>NUCLEOTIDE SEQUENCE [LARGE SCALE GENOMIC DNA]</scope>
    <source>
        <strain evidence="6 7">DSM 18488</strain>
    </source>
</reference>
<dbReference type="Gene3D" id="3.30.70.1230">
    <property type="entry name" value="Nucleotide cyclase"/>
    <property type="match status" value="1"/>
</dbReference>
<dbReference type="CDD" id="cd07302">
    <property type="entry name" value="CHD"/>
    <property type="match status" value="1"/>
</dbReference>
<sequence>MFLRKILVVDNEAVFADLCRNVLGGIGHEVSCASNGEQAVEAAGKKRFDLVLVNGELSGADCLETFSMLRQMDPNIIGILVMAHADVRLVIDAMNSGYIGVLEKPVSTENLLKRVVGALSITRLREENTRLKTLIPLYQLGKKFLTATTSGDIYVELVNTIYNELSPSSVSLMMLDKVNGELRIVASKGIEEQIAETVRLQPGEKIAGWVFAHGEPLILNRRTQDATPFANLLQRKEIAASISYPLTLRGEVAGVVNISDRDVNIEYSQADMEMLSVICSQAIMALENVMSIFEREQAVRLRTLFEQYVAPEVAEFLLNREERMIDVGEVKNLTVLFADIRNFTGLVQHISPEELRRFLNQFFELFTNIIFNAQGTLDKFMGDAALVLFGAPVAIDAPAVAAVGAAVKILKGFEELRGKWVENSSWFTQIGIGIGISSGEVYLGNVGSEKRLDFTVIGTNVNIAQRLASETNSGQILITESVSRDVSGTYAIKKEGARLLRGLDQDIQVYSVISEQEVANEKS</sequence>
<dbReference type="SMART" id="SM00448">
    <property type="entry name" value="REC"/>
    <property type="match status" value="1"/>
</dbReference>
<dbReference type="InterPro" id="IPR011006">
    <property type="entry name" value="CheY-like_superfamily"/>
</dbReference>
<dbReference type="OrthoDB" id="9806735at2"/>
<feature type="domain" description="Guanylate cyclase" evidence="5">
    <location>
        <begin position="334"/>
        <end position="468"/>
    </location>
</feature>
<dbReference type="Pfam" id="PF00072">
    <property type="entry name" value="Response_reg"/>
    <property type="match status" value="1"/>
</dbReference>
<keyword evidence="1" id="KW-0808">Transferase</keyword>
<dbReference type="PANTHER" id="PTHR43081:SF1">
    <property type="entry name" value="ADENYLATE CYCLASE, TERMINAL-DIFFERENTIATION SPECIFIC"/>
    <property type="match status" value="1"/>
</dbReference>
<evidence type="ECO:0000259" key="4">
    <source>
        <dbReference type="PROSITE" id="PS50110"/>
    </source>
</evidence>
<evidence type="ECO:0000313" key="6">
    <source>
        <dbReference type="EMBL" id="SHO50263.1"/>
    </source>
</evidence>
<gene>
    <name evidence="6" type="ORF">SAMN02745220_03341</name>
</gene>
<keyword evidence="7" id="KW-1185">Reference proteome</keyword>
<evidence type="ECO:0000256" key="1">
    <source>
        <dbReference type="ARBA" id="ARBA00022679"/>
    </source>
</evidence>
<dbReference type="SUPFAM" id="SSF52172">
    <property type="entry name" value="CheY-like"/>
    <property type="match status" value="1"/>
</dbReference>
<dbReference type="InterPro" id="IPR029787">
    <property type="entry name" value="Nucleotide_cyclase"/>
</dbReference>
<dbReference type="AlphaFoldDB" id="A0A1M7YCC3"/>
<evidence type="ECO:0000256" key="3">
    <source>
        <dbReference type="PROSITE-ProRule" id="PRU00169"/>
    </source>
</evidence>
<evidence type="ECO:0000313" key="7">
    <source>
        <dbReference type="Proteomes" id="UP000184603"/>
    </source>
</evidence>
<name>A0A1M7YCC3_9BACT</name>
<dbReference type="Proteomes" id="UP000184603">
    <property type="component" value="Unassembled WGS sequence"/>
</dbReference>
<dbReference type="Pfam" id="PF00211">
    <property type="entry name" value="Guanylate_cyc"/>
    <property type="match status" value="1"/>
</dbReference>
<evidence type="ECO:0000256" key="2">
    <source>
        <dbReference type="ARBA" id="ARBA00022777"/>
    </source>
</evidence>